<feature type="region of interest" description="Disordered" evidence="1">
    <location>
        <begin position="98"/>
        <end position="168"/>
    </location>
</feature>
<organism evidence="3 4">
    <name type="scientific">Phytophthora pseudosyringae</name>
    <dbReference type="NCBI Taxonomy" id="221518"/>
    <lineage>
        <taxon>Eukaryota</taxon>
        <taxon>Sar</taxon>
        <taxon>Stramenopiles</taxon>
        <taxon>Oomycota</taxon>
        <taxon>Peronosporomycetes</taxon>
        <taxon>Peronosporales</taxon>
        <taxon>Peronosporaceae</taxon>
        <taxon>Phytophthora</taxon>
    </lineage>
</organism>
<dbReference type="AlphaFoldDB" id="A0A8T1VT20"/>
<accession>A0A8T1VT20</accession>
<keyword evidence="2" id="KW-0732">Signal</keyword>
<proteinExistence type="predicted"/>
<evidence type="ECO:0000313" key="4">
    <source>
        <dbReference type="Proteomes" id="UP000694044"/>
    </source>
</evidence>
<protein>
    <submittedName>
        <fullName evidence="3">Uncharacterized protein</fullName>
    </submittedName>
</protein>
<dbReference type="OrthoDB" id="124776at2759"/>
<dbReference type="Proteomes" id="UP000694044">
    <property type="component" value="Unassembled WGS sequence"/>
</dbReference>
<name>A0A8T1VT20_9STRA</name>
<evidence type="ECO:0000256" key="2">
    <source>
        <dbReference type="SAM" id="SignalP"/>
    </source>
</evidence>
<evidence type="ECO:0000256" key="1">
    <source>
        <dbReference type="SAM" id="MobiDB-lite"/>
    </source>
</evidence>
<sequence length="203" mass="22862">MFVAMFVAMFSTNRWLGVGAVEEELSDVDVLLQISTGCDEVLRKKRMTEHDKYKCAQSVLNRITAELTDLPDRKFQAALDDLDTWFGRLRQGDVTLERRADSDGEVPATQIAFPSGGEDKEEKDDHVHSGSAHKESDQPAPNSKKQKKKATKKGTKWSCSRSIPEDGWGDLAKTERRKIHSVSWSGKRTTLVASCEMQREVMM</sequence>
<gene>
    <name evidence="3" type="ORF">PHYPSEUDO_002776</name>
</gene>
<feature type="chain" id="PRO_5035820105" evidence="2">
    <location>
        <begin position="21"/>
        <end position="203"/>
    </location>
</feature>
<evidence type="ECO:0000313" key="3">
    <source>
        <dbReference type="EMBL" id="KAG7384311.1"/>
    </source>
</evidence>
<keyword evidence="4" id="KW-1185">Reference proteome</keyword>
<feature type="signal peptide" evidence="2">
    <location>
        <begin position="1"/>
        <end position="20"/>
    </location>
</feature>
<feature type="compositionally biased region" description="Basic residues" evidence="1">
    <location>
        <begin position="144"/>
        <end position="155"/>
    </location>
</feature>
<dbReference type="EMBL" id="JAGDFM010000151">
    <property type="protein sequence ID" value="KAG7384311.1"/>
    <property type="molecule type" value="Genomic_DNA"/>
</dbReference>
<comment type="caution">
    <text evidence="3">The sequence shown here is derived from an EMBL/GenBank/DDBJ whole genome shotgun (WGS) entry which is preliminary data.</text>
</comment>
<feature type="compositionally biased region" description="Basic and acidic residues" evidence="1">
    <location>
        <begin position="117"/>
        <end position="137"/>
    </location>
</feature>
<reference evidence="3" key="1">
    <citation type="submission" date="2021-02" db="EMBL/GenBank/DDBJ databases">
        <authorList>
            <person name="Palmer J.M."/>
        </authorList>
    </citation>
    <scope>NUCLEOTIDE SEQUENCE</scope>
    <source>
        <strain evidence="3">SCRP734</strain>
    </source>
</reference>